<comment type="caution">
    <text evidence="1">The sequence shown here is derived from an EMBL/GenBank/DDBJ whole genome shotgun (WGS) entry which is preliminary data.</text>
</comment>
<organism evidence="1 2">
    <name type="scientific">Alectoria fallacina</name>
    <dbReference type="NCBI Taxonomy" id="1903189"/>
    <lineage>
        <taxon>Eukaryota</taxon>
        <taxon>Fungi</taxon>
        <taxon>Dikarya</taxon>
        <taxon>Ascomycota</taxon>
        <taxon>Pezizomycotina</taxon>
        <taxon>Lecanoromycetes</taxon>
        <taxon>OSLEUM clade</taxon>
        <taxon>Lecanoromycetidae</taxon>
        <taxon>Lecanorales</taxon>
        <taxon>Lecanorineae</taxon>
        <taxon>Parmeliaceae</taxon>
        <taxon>Alectoria</taxon>
    </lineage>
</organism>
<dbReference type="SUPFAM" id="SSF54909">
    <property type="entry name" value="Dimeric alpha+beta barrel"/>
    <property type="match status" value="1"/>
</dbReference>
<accession>A0A8H3EL72</accession>
<dbReference type="OrthoDB" id="3830579at2759"/>
<sequence length="291" mass="31383">MPLSQVVTETIILHLKEGVNLENVASGTGASGNPAVQAFVQLTDTVKFRQGFIRQFWGHQVEDPQIFVWSIDWASLEYNSAFVNSEEHDSFMAAMGHVFDLEVAAPLTSLTFLVILLIRGAESDSVYTRFTSDATAALAAPVTEVAFYTVPNDAREDAKTLIKDDVIGSTHPVITVGKSSGGAIGWGEIDSALCSTALLELFEIDHCAVFDTKNAGDAAPDGESVALHGVFGYASVDDHLKWRETPEHAQLIEDLGRSPLEKLGLGNASMPGGNIFVPDSSMYHVKFRAVI</sequence>
<gene>
    <name evidence="1" type="ORF">ALECFALPRED_002416</name>
</gene>
<dbReference type="InterPro" id="IPR011008">
    <property type="entry name" value="Dimeric_a/b-barrel"/>
</dbReference>
<protein>
    <submittedName>
        <fullName evidence="1">Uncharacterized protein</fullName>
    </submittedName>
</protein>
<dbReference type="Proteomes" id="UP000664203">
    <property type="component" value="Unassembled WGS sequence"/>
</dbReference>
<dbReference type="Gene3D" id="3.30.70.100">
    <property type="match status" value="1"/>
</dbReference>
<keyword evidence="2" id="KW-1185">Reference proteome</keyword>
<dbReference type="EMBL" id="CAJPDR010000017">
    <property type="protein sequence ID" value="CAF9906523.1"/>
    <property type="molecule type" value="Genomic_DNA"/>
</dbReference>
<name>A0A8H3EL72_9LECA</name>
<evidence type="ECO:0000313" key="2">
    <source>
        <dbReference type="Proteomes" id="UP000664203"/>
    </source>
</evidence>
<proteinExistence type="predicted"/>
<dbReference type="AlphaFoldDB" id="A0A8H3EL72"/>
<evidence type="ECO:0000313" key="1">
    <source>
        <dbReference type="EMBL" id="CAF9906523.1"/>
    </source>
</evidence>
<reference evidence="1" key="1">
    <citation type="submission" date="2021-03" db="EMBL/GenBank/DDBJ databases">
        <authorList>
            <person name="Tagirdzhanova G."/>
        </authorList>
    </citation>
    <scope>NUCLEOTIDE SEQUENCE</scope>
</reference>